<sequence length="283" mass="33806">MLSKIEIRQQFGQQSNWKGGLVVTRDLIFLGMALGIAYYWGQHWWLTILLIWFIGMIQFAMGESLLHEASHGNLFKTKKMNVWVGNLIAYAILTTLDEWRTEHQTHHGYLLSEQDHLTQDYIDYRLYKGIHPFITWILQPLLGWVGFHWLRSELGGLFKHKGVLLFYAILLVFCGLTNSFSFLFWYWIIPLIWAYSSILYWSEITDHYLAKAATRSNTSFFWNFMFHNGGYHWVHHEYPYIPWYLLKEADELLSPTDSPMDRTKGWWEMYQIMLEDYNSKHLV</sequence>
<keyword evidence="4" id="KW-1185">Reference proteome</keyword>
<keyword evidence="1" id="KW-1133">Transmembrane helix</keyword>
<dbReference type="RefSeq" id="WP_264792912.1">
    <property type="nucleotide sequence ID" value="NZ_AP026867.1"/>
</dbReference>
<dbReference type="AlphaFoldDB" id="A0A916DSB4"/>
<evidence type="ECO:0000259" key="2">
    <source>
        <dbReference type="Pfam" id="PF00487"/>
    </source>
</evidence>
<dbReference type="Pfam" id="PF00487">
    <property type="entry name" value="FA_desaturase"/>
    <property type="match status" value="1"/>
</dbReference>
<keyword evidence="1" id="KW-0472">Membrane</keyword>
<feature type="domain" description="Fatty acid desaturase" evidence="2">
    <location>
        <begin position="44"/>
        <end position="256"/>
    </location>
</feature>
<evidence type="ECO:0000313" key="4">
    <source>
        <dbReference type="Proteomes" id="UP001060919"/>
    </source>
</evidence>
<reference evidence="3" key="1">
    <citation type="submission" date="2022-09" db="EMBL/GenBank/DDBJ databases">
        <title>Aureispira anguillicida sp. nov., isolated from Leptocephalus of Japanese eel Anguilla japonica.</title>
        <authorList>
            <person name="Yuasa K."/>
            <person name="Mekata T."/>
            <person name="Ikunari K."/>
        </authorList>
    </citation>
    <scope>NUCLEOTIDE SEQUENCE</scope>
    <source>
        <strain evidence="3">EL160426</strain>
    </source>
</reference>
<keyword evidence="1" id="KW-0812">Transmembrane</keyword>
<organism evidence="3 4">
    <name type="scientific">Aureispira anguillae</name>
    <dbReference type="NCBI Taxonomy" id="2864201"/>
    <lineage>
        <taxon>Bacteria</taxon>
        <taxon>Pseudomonadati</taxon>
        <taxon>Bacteroidota</taxon>
        <taxon>Saprospiria</taxon>
        <taxon>Saprospirales</taxon>
        <taxon>Saprospiraceae</taxon>
        <taxon>Aureispira</taxon>
    </lineage>
</organism>
<dbReference type="InterPro" id="IPR005804">
    <property type="entry name" value="FA_desaturase_dom"/>
</dbReference>
<name>A0A916DSB4_9BACT</name>
<evidence type="ECO:0000313" key="3">
    <source>
        <dbReference type="EMBL" id="BDS11766.1"/>
    </source>
</evidence>
<feature type="transmembrane region" description="Helical" evidence="1">
    <location>
        <begin position="21"/>
        <end position="40"/>
    </location>
</feature>
<protein>
    <submittedName>
        <fullName evidence="3">Fatty acid desaturase</fullName>
    </submittedName>
</protein>
<feature type="transmembrane region" description="Helical" evidence="1">
    <location>
        <begin position="46"/>
        <end position="66"/>
    </location>
</feature>
<dbReference type="Proteomes" id="UP001060919">
    <property type="component" value="Chromosome"/>
</dbReference>
<feature type="transmembrane region" description="Helical" evidence="1">
    <location>
        <begin position="162"/>
        <end position="178"/>
    </location>
</feature>
<dbReference type="GO" id="GO:0006629">
    <property type="term" value="P:lipid metabolic process"/>
    <property type="evidence" value="ECO:0007669"/>
    <property type="project" value="InterPro"/>
</dbReference>
<evidence type="ECO:0000256" key="1">
    <source>
        <dbReference type="SAM" id="Phobius"/>
    </source>
</evidence>
<feature type="transmembrane region" description="Helical" evidence="1">
    <location>
        <begin position="133"/>
        <end position="150"/>
    </location>
</feature>
<dbReference type="EMBL" id="AP026867">
    <property type="protein sequence ID" value="BDS11766.1"/>
    <property type="molecule type" value="Genomic_DNA"/>
</dbReference>
<gene>
    <name evidence="3" type="ORF">AsAng_0024800</name>
</gene>
<accession>A0A916DSB4</accession>
<dbReference type="KEGG" id="aup:AsAng_0024800"/>
<proteinExistence type="predicted"/>